<dbReference type="RefSeq" id="WP_035339497.1">
    <property type="nucleotide sequence ID" value="NZ_LT615367.1"/>
</dbReference>
<evidence type="ECO:0000256" key="6">
    <source>
        <dbReference type="SAM" id="Phobius"/>
    </source>
</evidence>
<dbReference type="PANTHER" id="PTHR23513">
    <property type="entry name" value="INTEGRAL MEMBRANE EFFLUX PROTEIN-RELATED"/>
    <property type="match status" value="1"/>
</dbReference>
<dbReference type="SUPFAM" id="SSF103473">
    <property type="entry name" value="MFS general substrate transporter"/>
    <property type="match status" value="1"/>
</dbReference>
<proteinExistence type="predicted"/>
<evidence type="ECO:0000256" key="4">
    <source>
        <dbReference type="ARBA" id="ARBA00022989"/>
    </source>
</evidence>
<dbReference type="InterPro" id="IPR011701">
    <property type="entry name" value="MFS"/>
</dbReference>
<evidence type="ECO:0000313" key="7">
    <source>
        <dbReference type="EMBL" id="SLM61544.1"/>
    </source>
</evidence>
<dbReference type="InterPro" id="IPR036259">
    <property type="entry name" value="MFS_trans_sf"/>
</dbReference>
<feature type="transmembrane region" description="Helical" evidence="6">
    <location>
        <begin position="305"/>
        <end position="324"/>
    </location>
</feature>
<dbReference type="PANTHER" id="PTHR23513:SF6">
    <property type="entry name" value="MAJOR FACILITATOR SUPERFAMILY ASSOCIATED DOMAIN-CONTAINING PROTEIN"/>
    <property type="match status" value="1"/>
</dbReference>
<dbReference type="Pfam" id="PF07690">
    <property type="entry name" value="MFS_1"/>
    <property type="match status" value="1"/>
</dbReference>
<feature type="transmembrane region" description="Helical" evidence="6">
    <location>
        <begin position="281"/>
        <end position="299"/>
    </location>
</feature>
<protein>
    <submittedName>
        <fullName evidence="7">MFS general substrate transporter</fullName>
    </submittedName>
</protein>
<feature type="transmembrane region" description="Helical" evidence="6">
    <location>
        <begin position="39"/>
        <end position="59"/>
    </location>
</feature>
<keyword evidence="4 6" id="KW-1133">Transmembrane helix</keyword>
<reference evidence="7 8" key="1">
    <citation type="submission" date="2016-09" db="EMBL/GenBank/DDBJ databases">
        <authorList>
            <person name="Reverchon S."/>
            <person name="Nasser W."/>
            <person name="Leonard S."/>
            <person name="Brochier C."/>
            <person name="Duprey A."/>
        </authorList>
    </citation>
    <scope>NUCLEOTIDE SEQUENCE [LARGE SCALE GENOMIC DNA]</scope>
    <source>
        <strain evidence="7 8">174/2</strain>
    </source>
</reference>
<gene>
    <name evidence="7" type="ORF">DAQ1742_00443</name>
</gene>
<dbReference type="GO" id="GO:0005886">
    <property type="term" value="C:plasma membrane"/>
    <property type="evidence" value="ECO:0007669"/>
    <property type="project" value="UniProtKB-SubCell"/>
</dbReference>
<evidence type="ECO:0000256" key="5">
    <source>
        <dbReference type="ARBA" id="ARBA00023136"/>
    </source>
</evidence>
<evidence type="ECO:0000256" key="3">
    <source>
        <dbReference type="ARBA" id="ARBA00022692"/>
    </source>
</evidence>
<dbReference type="EMBL" id="LT615367">
    <property type="protein sequence ID" value="SLM61544.1"/>
    <property type="molecule type" value="Genomic_DNA"/>
</dbReference>
<feature type="transmembrane region" description="Helical" evidence="6">
    <location>
        <begin position="368"/>
        <end position="388"/>
    </location>
</feature>
<feature type="transmembrane region" description="Helical" evidence="6">
    <location>
        <begin position="336"/>
        <end position="362"/>
    </location>
</feature>
<keyword evidence="5 6" id="KW-0472">Membrane</keyword>
<name>A0A375A656_9GAMM</name>
<evidence type="ECO:0000313" key="8">
    <source>
        <dbReference type="Proteomes" id="UP000294820"/>
    </source>
</evidence>
<dbReference type="KEGG" id="daq:DAQ1742_00443"/>
<evidence type="ECO:0000256" key="2">
    <source>
        <dbReference type="ARBA" id="ARBA00022475"/>
    </source>
</evidence>
<keyword evidence="2" id="KW-1003">Cell membrane</keyword>
<feature type="transmembrane region" description="Helical" evidence="6">
    <location>
        <begin position="248"/>
        <end position="269"/>
    </location>
</feature>
<dbReference type="AlphaFoldDB" id="A0A375A656"/>
<keyword evidence="3 6" id="KW-0812">Transmembrane</keyword>
<keyword evidence="8" id="KW-1185">Reference proteome</keyword>
<organism evidence="7 8">
    <name type="scientific">Dickeya aquatica</name>
    <dbReference type="NCBI Taxonomy" id="1401087"/>
    <lineage>
        <taxon>Bacteria</taxon>
        <taxon>Pseudomonadati</taxon>
        <taxon>Pseudomonadota</taxon>
        <taxon>Gammaproteobacteria</taxon>
        <taxon>Enterobacterales</taxon>
        <taxon>Pectobacteriaceae</taxon>
        <taxon>Dickeya</taxon>
    </lineage>
</organism>
<sequence length="404" mass="43961">MNVPFFFMLFLVLTADGLMVFLTPVIVYQLTGSIGYSGLSYALWWLPRVIIIPLVGTFIDKLGIRPLSIMSDVIKSAGCIFLALTEFSSNLMIAISFGIIGSIISIGNSQTIITYEKLVSSLSKTKDHHANLISRMDFLGMIVGPLMGMLLIEYGFKIALILPCVFYIMNAIFFSLEKKDLGTSATEIKQHAAEKNDRGNGIKDCALYLLSTPILIFSVFLAVGNNMFDGLVESSGAALIERGMNLPVKYFGLIDVAAGLCGVLGTYCYSYLRPLLGRKALLLLAIMIIASSSISLIAFKESFIVFIGCYALSIIGKVFTGNICRMIRIEVINPSMFASTSSLIVLLNQSVLPIIGLILYIAGDSTQFVYLLMAISIVISSGAGFLLYKRMMLPEAKPDAPQAT</sequence>
<dbReference type="Proteomes" id="UP000294820">
    <property type="component" value="Chromosome 1"/>
</dbReference>
<dbReference type="GO" id="GO:0022857">
    <property type="term" value="F:transmembrane transporter activity"/>
    <property type="evidence" value="ECO:0007669"/>
    <property type="project" value="InterPro"/>
</dbReference>
<evidence type="ECO:0000256" key="1">
    <source>
        <dbReference type="ARBA" id="ARBA00004651"/>
    </source>
</evidence>
<dbReference type="Gene3D" id="1.20.1250.20">
    <property type="entry name" value="MFS general substrate transporter like domains"/>
    <property type="match status" value="1"/>
</dbReference>
<feature type="transmembrane region" description="Helical" evidence="6">
    <location>
        <begin position="205"/>
        <end position="228"/>
    </location>
</feature>
<accession>A0A375A656</accession>
<comment type="subcellular location">
    <subcellularLocation>
        <location evidence="1">Cell membrane</location>
        <topology evidence="1">Multi-pass membrane protein</topology>
    </subcellularLocation>
</comment>
<feature type="transmembrane region" description="Helical" evidence="6">
    <location>
        <begin position="6"/>
        <end position="27"/>
    </location>
</feature>